<dbReference type="RefSeq" id="WP_141003110.1">
    <property type="nucleotide sequence ID" value="NZ_BAAAOR010000024.1"/>
</dbReference>
<evidence type="ECO:0000259" key="3">
    <source>
        <dbReference type="Pfam" id="PF13579"/>
    </source>
</evidence>
<organism evidence="4 5">
    <name type="scientific">Nocardioides humi</name>
    <dbReference type="NCBI Taxonomy" id="449461"/>
    <lineage>
        <taxon>Bacteria</taxon>
        <taxon>Bacillati</taxon>
        <taxon>Actinomycetota</taxon>
        <taxon>Actinomycetes</taxon>
        <taxon>Propionibacteriales</taxon>
        <taxon>Nocardioidaceae</taxon>
        <taxon>Nocardioides</taxon>
    </lineage>
</organism>
<sequence>MRVVHLVESVGGGVLSSVLTMVDATPDIEHHLLTWPRRDHADTGDGRHLFGSTSSLSRRPLSAVRGLRAAVDLLSPDHLHAHSSYAGMLARSVELGVDVVYSPHCFAFERRDIGTVMRSGIRRVERSLIRRTAVLVACSPHEAALARNLGHRRVVTVPNRALTPPDARARHAASPRIVTVGRVGAQKDWRHLLAAKRAFDSAGLVPARWEWLGGGDARAEAELRDGGVAVSGWLPREDVVRRLASAQAYVHTAAWEGAPVSIIEAAAVGLPIVARRIPTLESLGVPGLAATPEDIALRLVGLHEPGLWAAEQQSSLAFAAEHSVAAQRRRLDTVYQHTPAAALIPS</sequence>
<keyword evidence="5" id="KW-1185">Reference proteome</keyword>
<dbReference type="Pfam" id="PF13579">
    <property type="entry name" value="Glyco_trans_4_4"/>
    <property type="match status" value="1"/>
</dbReference>
<evidence type="ECO:0000256" key="1">
    <source>
        <dbReference type="ARBA" id="ARBA00022676"/>
    </source>
</evidence>
<evidence type="ECO:0000313" key="5">
    <source>
        <dbReference type="Proteomes" id="UP001500842"/>
    </source>
</evidence>
<evidence type="ECO:0000256" key="2">
    <source>
        <dbReference type="ARBA" id="ARBA00022679"/>
    </source>
</evidence>
<dbReference type="Gene3D" id="3.40.50.2000">
    <property type="entry name" value="Glycogen Phosphorylase B"/>
    <property type="match status" value="2"/>
</dbReference>
<dbReference type="PANTHER" id="PTHR45947:SF3">
    <property type="entry name" value="SULFOQUINOVOSYL TRANSFERASE SQD2"/>
    <property type="match status" value="1"/>
</dbReference>
<gene>
    <name evidence="4" type="ORF">GCM10009788_31620</name>
</gene>
<protein>
    <submittedName>
        <fullName evidence="4">Glycosyltransferase</fullName>
    </submittedName>
</protein>
<dbReference type="InterPro" id="IPR028098">
    <property type="entry name" value="Glyco_trans_4-like_N"/>
</dbReference>
<accession>A0ABN2ATL1</accession>
<reference evidence="4 5" key="1">
    <citation type="journal article" date="2019" name="Int. J. Syst. Evol. Microbiol.">
        <title>The Global Catalogue of Microorganisms (GCM) 10K type strain sequencing project: providing services to taxonomists for standard genome sequencing and annotation.</title>
        <authorList>
            <consortium name="The Broad Institute Genomics Platform"/>
            <consortium name="The Broad Institute Genome Sequencing Center for Infectious Disease"/>
            <person name="Wu L."/>
            <person name="Ma J."/>
        </authorList>
    </citation>
    <scope>NUCLEOTIDE SEQUENCE [LARGE SCALE GENOMIC DNA]</scope>
    <source>
        <strain evidence="4 5">JCM 14942</strain>
    </source>
</reference>
<dbReference type="InterPro" id="IPR050194">
    <property type="entry name" value="Glycosyltransferase_grp1"/>
</dbReference>
<name>A0ABN2ATL1_9ACTN</name>
<comment type="caution">
    <text evidence="4">The sequence shown here is derived from an EMBL/GenBank/DDBJ whole genome shotgun (WGS) entry which is preliminary data.</text>
</comment>
<dbReference type="PANTHER" id="PTHR45947">
    <property type="entry name" value="SULFOQUINOVOSYL TRANSFERASE SQD2"/>
    <property type="match status" value="1"/>
</dbReference>
<keyword evidence="2" id="KW-0808">Transferase</keyword>
<proteinExistence type="predicted"/>
<dbReference type="EMBL" id="BAAAOR010000024">
    <property type="protein sequence ID" value="GAA1525680.1"/>
    <property type="molecule type" value="Genomic_DNA"/>
</dbReference>
<dbReference type="Proteomes" id="UP001500842">
    <property type="component" value="Unassembled WGS sequence"/>
</dbReference>
<keyword evidence="1" id="KW-0328">Glycosyltransferase</keyword>
<feature type="domain" description="Glycosyltransferase subfamily 4-like N-terminal" evidence="3">
    <location>
        <begin position="57"/>
        <end position="159"/>
    </location>
</feature>
<evidence type="ECO:0000313" key="4">
    <source>
        <dbReference type="EMBL" id="GAA1525680.1"/>
    </source>
</evidence>
<dbReference type="SUPFAM" id="SSF53756">
    <property type="entry name" value="UDP-Glycosyltransferase/glycogen phosphorylase"/>
    <property type="match status" value="1"/>
</dbReference>
<dbReference type="Pfam" id="PF13692">
    <property type="entry name" value="Glyco_trans_1_4"/>
    <property type="match status" value="1"/>
</dbReference>